<dbReference type="EMBL" id="JAMFTS010000003">
    <property type="protein sequence ID" value="KAJ4771077.1"/>
    <property type="molecule type" value="Genomic_DNA"/>
</dbReference>
<dbReference type="SUPFAM" id="SSF81383">
    <property type="entry name" value="F-box domain"/>
    <property type="match status" value="1"/>
</dbReference>
<dbReference type="PROSITE" id="PS50181">
    <property type="entry name" value="FBOX"/>
    <property type="match status" value="1"/>
</dbReference>
<name>A0AAV8DXV9_9POAL</name>
<proteinExistence type="predicted"/>
<feature type="domain" description="F-box" evidence="1">
    <location>
        <begin position="16"/>
        <end position="61"/>
    </location>
</feature>
<dbReference type="InterPro" id="IPR001810">
    <property type="entry name" value="F-box_dom"/>
</dbReference>
<sequence>MYPPPPTPTPSTSTSTLGFLLLPSELLHEILFRLPLPDLHRLRSVSRPLSSLVSSSEFRRLYHLNSSLSSSSWLFLLSRRPPRDSFLLGFHSPSSRWSFRLPLRSLPRFDDPYFLASSGPFFLFASNLRQDLVSFHLPSSSLLRLPPSPLGPRGTSSWRRASLKLSADPTSHRFRFLFAEMYNHLPYLFEYRSDTNTWHASEAVPVNPDRPYSPDPLNVYLHLAHISTESLVLCTGPGTNGPVLLRPRFTENPFGSDRLHVYGDGNMLIVKSAPIEEGSRVRTRMRVLIGIELWGISSDGTEWVLTSKVSTEMIEEVKKPYGVMMGCMAEREGVVRVVLMSNCKGAWDLVWLSYNRAKGVWRWVPVPDCGTKGLNMAGIALSSTFSRLWPSPAGITSSAYILR</sequence>
<gene>
    <name evidence="2" type="ORF">LUZ62_055334</name>
</gene>
<evidence type="ECO:0000313" key="3">
    <source>
        <dbReference type="Proteomes" id="UP001140206"/>
    </source>
</evidence>
<dbReference type="PANTHER" id="PTHR31672">
    <property type="entry name" value="BNACNNG10540D PROTEIN"/>
    <property type="match status" value="1"/>
</dbReference>
<dbReference type="InterPro" id="IPR050796">
    <property type="entry name" value="SCF_F-box_component"/>
</dbReference>
<organism evidence="2 3">
    <name type="scientific">Rhynchospora pubera</name>
    <dbReference type="NCBI Taxonomy" id="906938"/>
    <lineage>
        <taxon>Eukaryota</taxon>
        <taxon>Viridiplantae</taxon>
        <taxon>Streptophyta</taxon>
        <taxon>Embryophyta</taxon>
        <taxon>Tracheophyta</taxon>
        <taxon>Spermatophyta</taxon>
        <taxon>Magnoliopsida</taxon>
        <taxon>Liliopsida</taxon>
        <taxon>Poales</taxon>
        <taxon>Cyperaceae</taxon>
        <taxon>Cyperoideae</taxon>
        <taxon>Rhynchosporeae</taxon>
        <taxon>Rhynchospora</taxon>
    </lineage>
</organism>
<evidence type="ECO:0000259" key="1">
    <source>
        <dbReference type="PROSITE" id="PS50181"/>
    </source>
</evidence>
<dbReference type="AlphaFoldDB" id="A0AAV8DXV9"/>
<dbReference type="Pfam" id="PF00646">
    <property type="entry name" value="F-box"/>
    <property type="match status" value="1"/>
</dbReference>
<dbReference type="InterPro" id="IPR036047">
    <property type="entry name" value="F-box-like_dom_sf"/>
</dbReference>
<evidence type="ECO:0000313" key="2">
    <source>
        <dbReference type="EMBL" id="KAJ4771077.1"/>
    </source>
</evidence>
<dbReference type="Proteomes" id="UP001140206">
    <property type="component" value="Chromosome 3"/>
</dbReference>
<accession>A0AAV8DXV9</accession>
<keyword evidence="3" id="KW-1185">Reference proteome</keyword>
<reference evidence="2" key="1">
    <citation type="submission" date="2022-08" db="EMBL/GenBank/DDBJ databases">
        <authorList>
            <person name="Marques A."/>
        </authorList>
    </citation>
    <scope>NUCLEOTIDE SEQUENCE</scope>
    <source>
        <strain evidence="2">RhyPub2mFocal</strain>
        <tissue evidence="2">Leaves</tissue>
    </source>
</reference>
<protein>
    <submittedName>
        <fullName evidence="2">GRAS family transcription factor family protein</fullName>
    </submittedName>
</protein>
<dbReference type="SMART" id="SM00256">
    <property type="entry name" value="FBOX"/>
    <property type="match status" value="1"/>
</dbReference>
<comment type="caution">
    <text evidence="2">The sequence shown here is derived from an EMBL/GenBank/DDBJ whole genome shotgun (WGS) entry which is preliminary data.</text>
</comment>